<name>A0A1I1AUR3_9PSEU</name>
<accession>A0A1I1AUR3</accession>
<dbReference type="RefSeq" id="WP_091674461.1">
    <property type="nucleotide sequence ID" value="NZ_FOKG01000010.1"/>
</dbReference>
<evidence type="ECO:0008006" key="3">
    <source>
        <dbReference type="Google" id="ProtNLM"/>
    </source>
</evidence>
<gene>
    <name evidence="1" type="ORF">SAMN05216266_110207</name>
</gene>
<dbReference type="Proteomes" id="UP000243799">
    <property type="component" value="Unassembled WGS sequence"/>
</dbReference>
<proteinExistence type="predicted"/>
<reference evidence="2" key="1">
    <citation type="submission" date="2016-10" db="EMBL/GenBank/DDBJ databases">
        <authorList>
            <person name="Varghese N."/>
            <person name="Submissions S."/>
        </authorList>
    </citation>
    <scope>NUCLEOTIDE SEQUENCE [LARGE SCALE GENOMIC DNA]</scope>
    <source>
        <strain evidence="2">CGMCC 4.3568</strain>
    </source>
</reference>
<organism evidence="1 2">
    <name type="scientific">Amycolatopsis marina</name>
    <dbReference type="NCBI Taxonomy" id="490629"/>
    <lineage>
        <taxon>Bacteria</taxon>
        <taxon>Bacillati</taxon>
        <taxon>Actinomycetota</taxon>
        <taxon>Actinomycetes</taxon>
        <taxon>Pseudonocardiales</taxon>
        <taxon>Pseudonocardiaceae</taxon>
        <taxon>Amycolatopsis</taxon>
    </lineage>
</organism>
<dbReference type="AlphaFoldDB" id="A0A1I1AUR3"/>
<dbReference type="STRING" id="490629.SAMN05216266_110207"/>
<evidence type="ECO:0000313" key="2">
    <source>
        <dbReference type="Proteomes" id="UP000243799"/>
    </source>
</evidence>
<keyword evidence="2" id="KW-1185">Reference proteome</keyword>
<sequence>MRVGELLGTPILDADGRRRGVVIEVRTRAEGGTGGEAALVVDGLVLATHRWRLFGYERRDERGPAVLRAVLRLVHRHTRYAGVDEVDIDAGSAVHLRESWDALRSVHDIPH</sequence>
<protein>
    <recommendedName>
        <fullName evidence="3">PRC-barrel domain-containing protein</fullName>
    </recommendedName>
</protein>
<dbReference type="EMBL" id="FOKG01000010">
    <property type="protein sequence ID" value="SFB41819.1"/>
    <property type="molecule type" value="Genomic_DNA"/>
</dbReference>
<dbReference type="OrthoDB" id="3430164at2"/>
<evidence type="ECO:0000313" key="1">
    <source>
        <dbReference type="EMBL" id="SFB41819.1"/>
    </source>
</evidence>